<feature type="non-terminal residue" evidence="1">
    <location>
        <position position="46"/>
    </location>
</feature>
<name>A0A382RYL2_9ZZZZ</name>
<proteinExistence type="predicted"/>
<dbReference type="EMBL" id="UINC01125152">
    <property type="protein sequence ID" value="SVD02789.1"/>
    <property type="molecule type" value="Genomic_DNA"/>
</dbReference>
<organism evidence="1">
    <name type="scientific">marine metagenome</name>
    <dbReference type="NCBI Taxonomy" id="408172"/>
    <lineage>
        <taxon>unclassified sequences</taxon>
        <taxon>metagenomes</taxon>
        <taxon>ecological metagenomes</taxon>
    </lineage>
</organism>
<reference evidence="1" key="1">
    <citation type="submission" date="2018-05" db="EMBL/GenBank/DDBJ databases">
        <authorList>
            <person name="Lanie J.A."/>
            <person name="Ng W.-L."/>
            <person name="Kazmierczak K.M."/>
            <person name="Andrzejewski T.M."/>
            <person name="Davidsen T.M."/>
            <person name="Wayne K.J."/>
            <person name="Tettelin H."/>
            <person name="Glass J.I."/>
            <person name="Rusch D."/>
            <person name="Podicherti R."/>
            <person name="Tsui H.-C.T."/>
            <person name="Winkler M.E."/>
        </authorList>
    </citation>
    <scope>NUCLEOTIDE SEQUENCE</scope>
</reference>
<sequence length="46" mass="5183">MNSKFLVLWATSLATVLTFAQDNEFGKYAMFEKTAKRPEAAEPVET</sequence>
<gene>
    <name evidence="1" type="ORF">METZ01_LOCUS355643</name>
</gene>
<accession>A0A382RYL2</accession>
<evidence type="ECO:0000313" key="1">
    <source>
        <dbReference type="EMBL" id="SVD02789.1"/>
    </source>
</evidence>
<dbReference type="AlphaFoldDB" id="A0A382RYL2"/>
<protein>
    <submittedName>
        <fullName evidence="1">Uncharacterized protein</fullName>
    </submittedName>
</protein>